<keyword evidence="2" id="KW-1185">Reference proteome</keyword>
<proteinExistence type="predicted"/>
<evidence type="ECO:0000313" key="1">
    <source>
        <dbReference type="EMBL" id="MBM7586007.1"/>
    </source>
</evidence>
<organism evidence="1 2">
    <name type="scientific">Rossellomorea pakistanensis</name>
    <dbReference type="NCBI Taxonomy" id="992288"/>
    <lineage>
        <taxon>Bacteria</taxon>
        <taxon>Bacillati</taxon>
        <taxon>Bacillota</taxon>
        <taxon>Bacilli</taxon>
        <taxon>Bacillales</taxon>
        <taxon>Bacillaceae</taxon>
        <taxon>Rossellomorea</taxon>
    </lineage>
</organism>
<name>A0ABS2NDS0_9BACI</name>
<accession>A0ABS2NDS0</accession>
<sequence length="60" mass="6759">MIQEMFTVIKSETPEEADGILRKVMNKANLANEDWGTIQTIISYGKLLGKLTFPEAVIFN</sequence>
<dbReference type="EMBL" id="JAFBDZ010000002">
    <property type="protein sequence ID" value="MBM7586007.1"/>
    <property type="molecule type" value="Genomic_DNA"/>
</dbReference>
<dbReference type="Proteomes" id="UP001646157">
    <property type="component" value="Unassembled WGS sequence"/>
</dbReference>
<gene>
    <name evidence="1" type="ORF">JOC86_002549</name>
</gene>
<protein>
    <submittedName>
        <fullName evidence="1">Uncharacterized protein</fullName>
    </submittedName>
</protein>
<evidence type="ECO:0000313" key="2">
    <source>
        <dbReference type="Proteomes" id="UP001646157"/>
    </source>
</evidence>
<comment type="caution">
    <text evidence="1">The sequence shown here is derived from an EMBL/GenBank/DDBJ whole genome shotgun (WGS) entry which is preliminary data.</text>
</comment>
<reference evidence="1 2" key="1">
    <citation type="submission" date="2021-01" db="EMBL/GenBank/DDBJ databases">
        <title>Genomic Encyclopedia of Type Strains, Phase IV (KMG-IV): sequencing the most valuable type-strain genomes for metagenomic binning, comparative biology and taxonomic classification.</title>
        <authorList>
            <person name="Goeker M."/>
        </authorList>
    </citation>
    <scope>NUCLEOTIDE SEQUENCE [LARGE SCALE GENOMIC DNA]</scope>
    <source>
        <strain evidence="1 2">DSM 24834</strain>
    </source>
</reference>